<dbReference type="EMBL" id="CAJVPU010012943">
    <property type="protein sequence ID" value="CAG8628184.1"/>
    <property type="molecule type" value="Genomic_DNA"/>
</dbReference>
<keyword evidence="2" id="KW-1185">Reference proteome</keyword>
<proteinExistence type="predicted"/>
<feature type="non-terminal residue" evidence="1">
    <location>
        <position position="357"/>
    </location>
</feature>
<feature type="non-terminal residue" evidence="1">
    <location>
        <position position="1"/>
    </location>
</feature>
<gene>
    <name evidence="1" type="ORF">DHETER_LOCUS8294</name>
</gene>
<evidence type="ECO:0000313" key="1">
    <source>
        <dbReference type="EMBL" id="CAG8628184.1"/>
    </source>
</evidence>
<accession>A0ACA9N2N4</accession>
<dbReference type="Proteomes" id="UP000789702">
    <property type="component" value="Unassembled WGS sequence"/>
</dbReference>
<organism evidence="1 2">
    <name type="scientific">Dentiscutata heterogama</name>
    <dbReference type="NCBI Taxonomy" id="1316150"/>
    <lineage>
        <taxon>Eukaryota</taxon>
        <taxon>Fungi</taxon>
        <taxon>Fungi incertae sedis</taxon>
        <taxon>Mucoromycota</taxon>
        <taxon>Glomeromycotina</taxon>
        <taxon>Glomeromycetes</taxon>
        <taxon>Diversisporales</taxon>
        <taxon>Gigasporaceae</taxon>
        <taxon>Dentiscutata</taxon>
    </lineage>
</organism>
<protein>
    <submittedName>
        <fullName evidence="1">11038_t:CDS:1</fullName>
    </submittedName>
</protein>
<reference evidence="1" key="1">
    <citation type="submission" date="2021-06" db="EMBL/GenBank/DDBJ databases">
        <authorList>
            <person name="Kallberg Y."/>
            <person name="Tangrot J."/>
            <person name="Rosling A."/>
        </authorList>
    </citation>
    <scope>NUCLEOTIDE SEQUENCE</scope>
    <source>
        <strain evidence="1">IL203A</strain>
    </source>
</reference>
<evidence type="ECO:0000313" key="2">
    <source>
        <dbReference type="Proteomes" id="UP000789702"/>
    </source>
</evidence>
<sequence length="357" mass="41475">FKDDKPLKNIINHFNTEKTTLTAWFKANAIYPEARGLIYADFSTHTFKEAYIALGLLQDDEEWNQCLAEAKQIQSGAQLCYLFATLLIFCNPTRPEILWKNHISALSNDILFQVCYNTGNMMLELMDANIYNRALHYLQTILNRHKRHLDEFLNMSLPTTFLNNEQINHLISEEQQYDIEELTKLIENNLLCLNIEQQAMYISIIAAMEARISSRYVKVMRLKTNMRLLQSANEPDAKAQEEFAKWLLKIGEGHIPSINRLEKDIIQILRNFVLPSQDINSLIHFVYPNLFLHSNSWYLVEYAILTSKNDYVDVINFTIMSQFSGEAVEYLSANTTEKHTESEHQYLIEFLNSLSAG</sequence>
<name>A0ACA9N2N4_9GLOM</name>
<comment type="caution">
    <text evidence="1">The sequence shown here is derived from an EMBL/GenBank/DDBJ whole genome shotgun (WGS) entry which is preliminary data.</text>
</comment>